<name>A0A6H1ZPG9_9ZZZZ</name>
<reference evidence="1" key="1">
    <citation type="submission" date="2020-03" db="EMBL/GenBank/DDBJ databases">
        <title>The deep terrestrial virosphere.</title>
        <authorList>
            <person name="Holmfeldt K."/>
            <person name="Nilsson E."/>
            <person name="Simone D."/>
            <person name="Lopez-Fernandez M."/>
            <person name="Wu X."/>
            <person name="de Brujin I."/>
            <person name="Lundin D."/>
            <person name="Andersson A."/>
            <person name="Bertilsson S."/>
            <person name="Dopson M."/>
        </authorList>
    </citation>
    <scope>NUCLEOTIDE SEQUENCE</scope>
    <source>
        <strain evidence="1">TM448A01332</strain>
    </source>
</reference>
<sequence>MRVNERIRSFLGLNNLLDPASADYREGMAYSCDDARINKKGLWTGVPATSGAVSTTSAISGGDGQRQMTKDGVSTLITGIDCATEGQNGCIYYIDSVLKKKTGSTASTVAQADVAAPTLSAAAVSTAATTLGRIQTGLYYYIITDYNDTIKRESLPSAAREVDYDTATDKSVTLTASALVSGCTRRVYRSKGTNVTNEYYNAPNIFYYIGDISSGTSYSDYRGDDELLVEYEGRGTVMTDPDFIVSYNDRMLYFRDNILWWSSSGRPEEVAQKYDIVFYSGGYTQTMPSYPKLTNGYGETKKEISELAGQTVTGAIEKDGKLWIFTEALCGYLAEAYGGEGYVFKVFRRGIGALNQFVLQSCEHGIFGFDGQGMWLLDNSNRIKRLTDNRVDLSSFYSGSFLGIWVANLNEYWMCNGTTVIPYQADREIFVGPYTLAITAGCSWYDDTGAWGLTGASKISEGIAGITLIFYLGQSSPTTIKQQITVEAVQAGNSSLTVKVTPLPRRSITGISPVPTEISSGAISETAVRATAVTTGRMIKAEITLVSSLDGGISTINYRYDPIGWSVENGR</sequence>
<protein>
    <submittedName>
        <fullName evidence="1">Uncharacterized protein</fullName>
    </submittedName>
</protein>
<accession>A0A6H1ZPG9</accession>
<dbReference type="AlphaFoldDB" id="A0A6H1ZPG9"/>
<gene>
    <name evidence="1" type="ORF">TM448A01332_0009</name>
</gene>
<dbReference type="EMBL" id="MT144134">
    <property type="protein sequence ID" value="QJA49379.1"/>
    <property type="molecule type" value="Genomic_DNA"/>
</dbReference>
<proteinExistence type="predicted"/>
<evidence type="ECO:0000313" key="1">
    <source>
        <dbReference type="EMBL" id="QJA49379.1"/>
    </source>
</evidence>
<organism evidence="1">
    <name type="scientific">viral metagenome</name>
    <dbReference type="NCBI Taxonomy" id="1070528"/>
    <lineage>
        <taxon>unclassified sequences</taxon>
        <taxon>metagenomes</taxon>
        <taxon>organismal metagenomes</taxon>
    </lineage>
</organism>